<dbReference type="AlphaFoldDB" id="A0A1I8FQP7"/>
<dbReference type="Proteomes" id="UP000095280">
    <property type="component" value="Unplaced"/>
</dbReference>
<accession>A0A1I8FQP7</accession>
<reference evidence="2" key="1">
    <citation type="submission" date="2016-11" db="UniProtKB">
        <authorList>
            <consortium name="WormBaseParasite"/>
        </authorList>
    </citation>
    <scope>IDENTIFICATION</scope>
</reference>
<evidence type="ECO:0000313" key="2">
    <source>
        <dbReference type="WBParaSite" id="maker-unitig_43425-snap-gene-0.2-mRNA-1"/>
    </source>
</evidence>
<evidence type="ECO:0000313" key="1">
    <source>
        <dbReference type="Proteomes" id="UP000095280"/>
    </source>
</evidence>
<sequence length="214" mass="22999">SVESISHRLVARPDLRSLSQVAGPAFCPAARVSPSQWPTRCPTGAPASSWSVSAVAASSPASFLSVSGLLKVYRVRAVLGRATQRLYGPASAIIARAAYAATGSRRRQRSPRRPSTPGRSQRVRNALVAWDPPGFELEFHVLHETRPASCSSWFADVGTRVKSSAFCARNSPTKARPVQRRQAQLASRRCHALNSAISNLSWLPKADAEAGCGR</sequence>
<name>A0A1I8FQP7_9PLAT</name>
<dbReference type="WBParaSite" id="maker-unitig_43425-snap-gene-0.2-mRNA-1">
    <property type="protein sequence ID" value="maker-unitig_43425-snap-gene-0.2-mRNA-1"/>
    <property type="gene ID" value="maker-unitig_43425-snap-gene-0.2"/>
</dbReference>
<organism evidence="1 2">
    <name type="scientific">Macrostomum lignano</name>
    <dbReference type="NCBI Taxonomy" id="282301"/>
    <lineage>
        <taxon>Eukaryota</taxon>
        <taxon>Metazoa</taxon>
        <taxon>Spiralia</taxon>
        <taxon>Lophotrochozoa</taxon>
        <taxon>Platyhelminthes</taxon>
        <taxon>Rhabditophora</taxon>
        <taxon>Macrostomorpha</taxon>
        <taxon>Macrostomida</taxon>
        <taxon>Macrostomidae</taxon>
        <taxon>Macrostomum</taxon>
    </lineage>
</organism>
<protein>
    <submittedName>
        <fullName evidence="2">SHR-BD domain-containing protein</fullName>
    </submittedName>
</protein>
<proteinExistence type="predicted"/>
<keyword evidence="1" id="KW-1185">Reference proteome</keyword>